<dbReference type="SUPFAM" id="SSF51735">
    <property type="entry name" value="NAD(P)-binding Rossmann-fold domains"/>
    <property type="match status" value="1"/>
</dbReference>
<dbReference type="Pfam" id="PF02080">
    <property type="entry name" value="TrkA_C"/>
    <property type="match status" value="1"/>
</dbReference>
<proteinExistence type="predicted"/>
<dbReference type="InterPro" id="IPR006037">
    <property type="entry name" value="RCK_C"/>
</dbReference>
<dbReference type="PANTHER" id="PTHR43833">
    <property type="entry name" value="POTASSIUM CHANNEL PROTEIN 2-RELATED-RELATED"/>
    <property type="match status" value="1"/>
</dbReference>
<reference evidence="3" key="1">
    <citation type="journal article" date="2023" name="Int. J. Syst. Evol. Microbiol.">
        <title>&lt;i&gt;Holtiella tumoricola&lt;/i&gt; gen. nov. sp. nov., isolated from a human clinical sample.</title>
        <authorList>
            <person name="Allen-Vercoe E."/>
            <person name="Daigneault M.C."/>
            <person name="Vancuren S.J."/>
            <person name="Cochrane K."/>
            <person name="O'Neal L.L."/>
            <person name="Sankaranarayanan K."/>
            <person name="Lawson P.A."/>
        </authorList>
    </citation>
    <scope>NUCLEOTIDE SEQUENCE</scope>
    <source>
        <strain evidence="3">CC70A</strain>
    </source>
</reference>
<evidence type="ECO:0000259" key="1">
    <source>
        <dbReference type="PROSITE" id="PS51201"/>
    </source>
</evidence>
<comment type="caution">
    <text evidence="3">The sequence shown here is derived from an EMBL/GenBank/DDBJ whole genome shotgun (WGS) entry which is preliminary data.</text>
</comment>
<evidence type="ECO:0000313" key="4">
    <source>
        <dbReference type="Proteomes" id="UP001169242"/>
    </source>
</evidence>
<dbReference type="GO" id="GO:0008324">
    <property type="term" value="F:monoatomic cation transmembrane transporter activity"/>
    <property type="evidence" value="ECO:0007669"/>
    <property type="project" value="InterPro"/>
</dbReference>
<dbReference type="GO" id="GO:0006813">
    <property type="term" value="P:potassium ion transport"/>
    <property type="evidence" value="ECO:0007669"/>
    <property type="project" value="InterPro"/>
</dbReference>
<dbReference type="PROSITE" id="PS51201">
    <property type="entry name" value="RCK_N"/>
    <property type="match status" value="1"/>
</dbReference>
<feature type="domain" description="RCK N-terminal" evidence="1">
    <location>
        <begin position="4"/>
        <end position="123"/>
    </location>
</feature>
<dbReference type="InterPro" id="IPR050721">
    <property type="entry name" value="Trk_Ktr_HKT_K-transport"/>
</dbReference>
<dbReference type="SUPFAM" id="SSF116726">
    <property type="entry name" value="TrkA C-terminal domain-like"/>
    <property type="match status" value="1"/>
</dbReference>
<feature type="domain" description="RCK C-terminal" evidence="2">
    <location>
        <begin position="139"/>
        <end position="220"/>
    </location>
</feature>
<accession>A0AA42DQ57</accession>
<dbReference type="RefSeq" id="WP_053984097.1">
    <property type="nucleotide sequence ID" value="NZ_JAQIFT010000056.1"/>
</dbReference>
<dbReference type="PANTHER" id="PTHR43833:SF7">
    <property type="entry name" value="KTR SYSTEM POTASSIUM UPTAKE PROTEIN C"/>
    <property type="match status" value="1"/>
</dbReference>
<gene>
    <name evidence="3" type="ORF">PBV87_15115</name>
</gene>
<organism evidence="3 4">
    <name type="scientific">Holtiella tumoricola</name>
    <dbReference type="NCBI Taxonomy" id="3018743"/>
    <lineage>
        <taxon>Bacteria</taxon>
        <taxon>Bacillati</taxon>
        <taxon>Bacillota</taxon>
        <taxon>Clostridia</taxon>
        <taxon>Lachnospirales</taxon>
        <taxon>Cellulosilyticaceae</taxon>
        <taxon>Holtiella</taxon>
    </lineage>
</organism>
<dbReference type="EMBL" id="JAQIFT010000056">
    <property type="protein sequence ID" value="MDA3732806.1"/>
    <property type="molecule type" value="Genomic_DNA"/>
</dbReference>
<name>A0AA42DQ57_9FIRM</name>
<dbReference type="InterPro" id="IPR036291">
    <property type="entry name" value="NAD(P)-bd_dom_sf"/>
</dbReference>
<dbReference type="Gene3D" id="3.40.50.720">
    <property type="entry name" value="NAD(P)-binding Rossmann-like Domain"/>
    <property type="match status" value="1"/>
</dbReference>
<keyword evidence="4" id="KW-1185">Reference proteome</keyword>
<dbReference type="Proteomes" id="UP001169242">
    <property type="component" value="Unassembled WGS sequence"/>
</dbReference>
<dbReference type="Pfam" id="PF02254">
    <property type="entry name" value="TrkA_N"/>
    <property type="match status" value="1"/>
</dbReference>
<dbReference type="PROSITE" id="PS51202">
    <property type="entry name" value="RCK_C"/>
    <property type="match status" value="1"/>
</dbReference>
<evidence type="ECO:0000313" key="3">
    <source>
        <dbReference type="EMBL" id="MDA3732806.1"/>
    </source>
</evidence>
<sequence>MFKNKKTAAIGIIGLGRFGMALAKRLCELGKEVLVIDQSESKVKELRSYTQYAFVADELTKEVLEEAGIQNCEVVVVCIGEKIDVSILTTLNVVSLGVPKVIAKAISYEQGCVLEKIGAEVVYPERDMALRVAKKIVAHNVLDYISLNNDVELSEIKVNEKLIGKTVSEADMRKQYGLNIIAIGMDGEIETDIEPNYTFKDKDVIVVVGKKENISAFEMD</sequence>
<dbReference type="InterPro" id="IPR036721">
    <property type="entry name" value="RCK_C_sf"/>
</dbReference>
<dbReference type="InterPro" id="IPR003148">
    <property type="entry name" value="RCK_N"/>
</dbReference>
<dbReference type="AlphaFoldDB" id="A0AA42DQ57"/>
<protein>
    <submittedName>
        <fullName evidence="3">TrkA family potassium uptake protein</fullName>
    </submittedName>
</protein>
<dbReference type="Gene3D" id="3.30.70.1450">
    <property type="entry name" value="Regulator of K+ conductance, C-terminal domain"/>
    <property type="match status" value="1"/>
</dbReference>
<evidence type="ECO:0000259" key="2">
    <source>
        <dbReference type="PROSITE" id="PS51202"/>
    </source>
</evidence>